<proteinExistence type="predicted"/>
<name>A0A6J5SLZ2_9CAUD</name>
<organism evidence="2">
    <name type="scientific">uncultured Caudovirales phage</name>
    <dbReference type="NCBI Taxonomy" id="2100421"/>
    <lineage>
        <taxon>Viruses</taxon>
        <taxon>Duplodnaviria</taxon>
        <taxon>Heunggongvirae</taxon>
        <taxon>Uroviricota</taxon>
        <taxon>Caudoviricetes</taxon>
        <taxon>Peduoviridae</taxon>
        <taxon>Maltschvirus</taxon>
        <taxon>Maltschvirus maltsch</taxon>
    </lineage>
</organism>
<evidence type="ECO:0000256" key="1">
    <source>
        <dbReference type="SAM" id="Phobius"/>
    </source>
</evidence>
<gene>
    <name evidence="2" type="ORF">UFOVP1467_39</name>
    <name evidence="3" type="ORF">UFOVP1616_23</name>
</gene>
<keyword evidence="1" id="KW-0812">Transmembrane</keyword>
<feature type="transmembrane region" description="Helical" evidence="1">
    <location>
        <begin position="12"/>
        <end position="36"/>
    </location>
</feature>
<evidence type="ECO:0000313" key="2">
    <source>
        <dbReference type="EMBL" id="CAB4214990.1"/>
    </source>
</evidence>
<accession>A0A6J5SLZ2</accession>
<protein>
    <submittedName>
        <fullName evidence="2">Uncharacterized protein</fullName>
    </submittedName>
</protein>
<sequence length="40" mass="4234">MAAGINSFMDGVVYGMAALLIVTFLLGVLYLIALFIKAGR</sequence>
<dbReference type="EMBL" id="LR797480">
    <property type="protein sequence ID" value="CAB4219642.1"/>
    <property type="molecule type" value="Genomic_DNA"/>
</dbReference>
<keyword evidence="1" id="KW-1133">Transmembrane helix</keyword>
<reference evidence="2" key="1">
    <citation type="submission" date="2020-05" db="EMBL/GenBank/DDBJ databases">
        <authorList>
            <person name="Chiriac C."/>
            <person name="Salcher M."/>
            <person name="Ghai R."/>
            <person name="Kavagutti S V."/>
        </authorList>
    </citation>
    <scope>NUCLEOTIDE SEQUENCE</scope>
</reference>
<evidence type="ECO:0000313" key="3">
    <source>
        <dbReference type="EMBL" id="CAB4219642.1"/>
    </source>
</evidence>
<keyword evidence="1" id="KW-0472">Membrane</keyword>
<dbReference type="EMBL" id="LR797420">
    <property type="protein sequence ID" value="CAB4214990.1"/>
    <property type="molecule type" value="Genomic_DNA"/>
</dbReference>